<proteinExistence type="predicted"/>
<dbReference type="EMBL" id="UYSU01037284">
    <property type="protein sequence ID" value="VDL98835.1"/>
    <property type="molecule type" value="Genomic_DNA"/>
</dbReference>
<organism evidence="3">
    <name type="scientific">Schistocephalus solidus</name>
    <name type="common">Tapeworm</name>
    <dbReference type="NCBI Taxonomy" id="70667"/>
    <lineage>
        <taxon>Eukaryota</taxon>
        <taxon>Metazoa</taxon>
        <taxon>Spiralia</taxon>
        <taxon>Lophotrochozoa</taxon>
        <taxon>Platyhelminthes</taxon>
        <taxon>Cestoda</taxon>
        <taxon>Eucestoda</taxon>
        <taxon>Diphyllobothriidea</taxon>
        <taxon>Diphyllobothriidae</taxon>
        <taxon>Schistocephalus</taxon>
    </lineage>
</organism>
<keyword evidence="2" id="KW-1185">Reference proteome</keyword>
<dbReference type="Proteomes" id="UP000275846">
    <property type="component" value="Unassembled WGS sequence"/>
</dbReference>
<dbReference type="AlphaFoldDB" id="A0A183T7K2"/>
<evidence type="ECO:0000313" key="2">
    <source>
        <dbReference type="Proteomes" id="UP000275846"/>
    </source>
</evidence>
<gene>
    <name evidence="1" type="ORF">SSLN_LOCUS12450</name>
</gene>
<dbReference type="WBParaSite" id="SSLN_0001292001-mRNA-1">
    <property type="protein sequence ID" value="SSLN_0001292001-mRNA-1"/>
    <property type="gene ID" value="SSLN_0001292001"/>
</dbReference>
<reference evidence="1 2" key="2">
    <citation type="submission" date="2018-11" db="EMBL/GenBank/DDBJ databases">
        <authorList>
            <consortium name="Pathogen Informatics"/>
        </authorList>
    </citation>
    <scope>NUCLEOTIDE SEQUENCE [LARGE SCALE GENOMIC DNA]</scope>
    <source>
        <strain evidence="1 2">NST_G2</strain>
    </source>
</reference>
<accession>A0A183T7K2</accession>
<evidence type="ECO:0000313" key="1">
    <source>
        <dbReference type="EMBL" id="VDL98835.1"/>
    </source>
</evidence>
<reference evidence="3" key="1">
    <citation type="submission" date="2016-06" db="UniProtKB">
        <authorList>
            <consortium name="WormBaseParasite"/>
        </authorList>
    </citation>
    <scope>IDENTIFICATION</scope>
</reference>
<sequence>MNELQEIKSVTEPFEHFTKLWILIPEDEVEIFLTEHPEPTLVEFETKLMELDEIEKDLADTWDIYYVGPLEVHTTGFKSIALKRLREHQTAFMELCTEKLINPMLADTAQLEETERLISRPLGNFDDVAAVMDAINHFHSYEVTMDLTIMRSEVRLTSFH</sequence>
<evidence type="ECO:0000313" key="3">
    <source>
        <dbReference type="WBParaSite" id="SSLN_0001292001-mRNA-1"/>
    </source>
</evidence>
<protein>
    <submittedName>
        <fullName evidence="3">DHC_N2 domain-containing protein</fullName>
    </submittedName>
</protein>
<dbReference type="OrthoDB" id="286107at2759"/>
<name>A0A183T7K2_SCHSO</name>
<dbReference type="STRING" id="70667.A0A183T7K2"/>